<protein>
    <submittedName>
        <fullName evidence="7">O-antigen ligase family protein</fullName>
    </submittedName>
</protein>
<keyword evidence="7" id="KW-0436">Ligase</keyword>
<evidence type="ECO:0000256" key="5">
    <source>
        <dbReference type="SAM" id="Phobius"/>
    </source>
</evidence>
<accession>A0A7X0VPR9</accession>
<feature type="transmembrane region" description="Helical" evidence="5">
    <location>
        <begin position="325"/>
        <end position="347"/>
    </location>
</feature>
<keyword evidence="3 5" id="KW-1133">Transmembrane helix</keyword>
<dbReference type="InterPro" id="IPR007016">
    <property type="entry name" value="O-antigen_ligase-rel_domated"/>
</dbReference>
<evidence type="ECO:0000259" key="6">
    <source>
        <dbReference type="Pfam" id="PF04932"/>
    </source>
</evidence>
<dbReference type="PANTHER" id="PTHR37422">
    <property type="entry name" value="TEICHURONIC ACID BIOSYNTHESIS PROTEIN TUAE"/>
    <property type="match status" value="1"/>
</dbReference>
<feature type="transmembrane region" description="Helical" evidence="5">
    <location>
        <begin position="189"/>
        <end position="206"/>
    </location>
</feature>
<organism evidence="7 8">
    <name type="scientific">Clostridium gasigenes</name>
    <dbReference type="NCBI Taxonomy" id="94869"/>
    <lineage>
        <taxon>Bacteria</taxon>
        <taxon>Bacillati</taxon>
        <taxon>Bacillota</taxon>
        <taxon>Clostridia</taxon>
        <taxon>Eubacteriales</taxon>
        <taxon>Clostridiaceae</taxon>
        <taxon>Clostridium</taxon>
    </lineage>
</organism>
<dbReference type="PANTHER" id="PTHR37422:SF17">
    <property type="entry name" value="O-ANTIGEN LIGASE"/>
    <property type="match status" value="1"/>
</dbReference>
<feature type="transmembrane region" description="Helical" evidence="5">
    <location>
        <begin position="92"/>
        <end position="108"/>
    </location>
</feature>
<gene>
    <name evidence="7" type="ORF">H7E68_02215</name>
</gene>
<feature type="transmembrane region" description="Helical" evidence="5">
    <location>
        <begin position="120"/>
        <end position="146"/>
    </location>
</feature>
<feature type="transmembrane region" description="Helical" evidence="5">
    <location>
        <begin position="68"/>
        <end position="86"/>
    </location>
</feature>
<dbReference type="RefSeq" id="WP_185163355.1">
    <property type="nucleotide sequence ID" value="NZ_JACKWY010000001.1"/>
</dbReference>
<comment type="caution">
    <text evidence="7">The sequence shown here is derived from an EMBL/GenBank/DDBJ whole genome shotgun (WGS) entry which is preliminary data.</text>
</comment>
<proteinExistence type="predicted"/>
<dbReference type="AlphaFoldDB" id="A0A7X0VPR9"/>
<feature type="transmembrane region" description="Helical" evidence="5">
    <location>
        <begin position="166"/>
        <end position="182"/>
    </location>
</feature>
<dbReference type="Proteomes" id="UP000585258">
    <property type="component" value="Unassembled WGS sequence"/>
</dbReference>
<feature type="domain" description="O-antigen ligase-related" evidence="6">
    <location>
        <begin position="196"/>
        <end position="334"/>
    </location>
</feature>
<dbReference type="Pfam" id="PF04932">
    <property type="entry name" value="Wzy_C"/>
    <property type="match status" value="1"/>
</dbReference>
<evidence type="ECO:0000256" key="4">
    <source>
        <dbReference type="ARBA" id="ARBA00023136"/>
    </source>
</evidence>
<keyword evidence="4 5" id="KW-0472">Membrane</keyword>
<feature type="transmembrane region" description="Helical" evidence="5">
    <location>
        <begin position="382"/>
        <end position="399"/>
    </location>
</feature>
<dbReference type="EMBL" id="JACKWY010000001">
    <property type="protein sequence ID" value="MBB6713549.1"/>
    <property type="molecule type" value="Genomic_DNA"/>
</dbReference>
<dbReference type="GO" id="GO:0016874">
    <property type="term" value="F:ligase activity"/>
    <property type="evidence" value="ECO:0007669"/>
    <property type="project" value="UniProtKB-KW"/>
</dbReference>
<evidence type="ECO:0000256" key="2">
    <source>
        <dbReference type="ARBA" id="ARBA00022692"/>
    </source>
</evidence>
<evidence type="ECO:0000256" key="3">
    <source>
        <dbReference type="ARBA" id="ARBA00022989"/>
    </source>
</evidence>
<dbReference type="InterPro" id="IPR051533">
    <property type="entry name" value="WaaL-like"/>
</dbReference>
<feature type="transmembrane region" description="Helical" evidence="5">
    <location>
        <begin position="232"/>
        <end position="250"/>
    </location>
</feature>
<feature type="transmembrane region" description="Helical" evidence="5">
    <location>
        <begin position="212"/>
        <end position="227"/>
    </location>
</feature>
<keyword evidence="2 5" id="KW-0812">Transmembrane</keyword>
<evidence type="ECO:0000313" key="8">
    <source>
        <dbReference type="Proteomes" id="UP000585258"/>
    </source>
</evidence>
<feature type="transmembrane region" description="Helical" evidence="5">
    <location>
        <begin position="32"/>
        <end position="48"/>
    </location>
</feature>
<name>A0A7X0VPR9_9CLOT</name>
<feature type="transmembrane region" description="Helical" evidence="5">
    <location>
        <begin position="7"/>
        <end position="26"/>
    </location>
</feature>
<dbReference type="GO" id="GO:0016020">
    <property type="term" value="C:membrane"/>
    <property type="evidence" value="ECO:0007669"/>
    <property type="project" value="UniProtKB-SubCell"/>
</dbReference>
<feature type="transmembrane region" description="Helical" evidence="5">
    <location>
        <begin position="359"/>
        <end position="376"/>
    </location>
</feature>
<reference evidence="7 8" key="1">
    <citation type="submission" date="2020-08" db="EMBL/GenBank/DDBJ databases">
        <title>Clostridia isolated from Swiss meat.</title>
        <authorList>
            <person name="Wambui J."/>
            <person name="Stevens M.J.A."/>
            <person name="Stephan R."/>
        </authorList>
    </citation>
    <scope>NUCLEOTIDE SEQUENCE [LARGE SCALE GENOMIC DNA]</scope>
    <source>
        <strain evidence="7 8">CM001</strain>
    </source>
</reference>
<evidence type="ECO:0000313" key="7">
    <source>
        <dbReference type="EMBL" id="MBB6713549.1"/>
    </source>
</evidence>
<sequence>MKSYKKLNNLILLLFIILYPILPSYGKYTSDIILYILIFINITGFIFIKKERHNVIRNIKNISKDKLFLSLIFLNLTMYISVFAAMNKRLTITNSIRFSLYLFIFYLISYTVKNKKQISVILTAFISTAILSSLLSIYQIVKIAIIGDPIDKAHRISSFLENSNNLGAYTILSIFIVIMFMIKCNKKSTKIFFGFLSLLLLINIISSQSRNALIGLLIGSLLVSILYDKRFIILSIILPIILFIIPQSRLRILQIFDPKQNLSRFRIWESAKMMIKDNPISGIGYENFQINYPIYVADNKETLLVWDGFRTLHPHNIFLKIQSELGILGTIAFILFIFISILTLINLINKHTDKNSSTLLIGITSGFIAFQFMNLIDNFYGAPKVILSMFVILGISNYYKLEWYNR</sequence>
<evidence type="ECO:0000256" key="1">
    <source>
        <dbReference type="ARBA" id="ARBA00004141"/>
    </source>
</evidence>
<comment type="subcellular location">
    <subcellularLocation>
        <location evidence="1">Membrane</location>
        <topology evidence="1">Multi-pass membrane protein</topology>
    </subcellularLocation>
</comment>